<dbReference type="InterPro" id="IPR036390">
    <property type="entry name" value="WH_DNA-bd_sf"/>
</dbReference>
<dbReference type="Proteomes" id="UP000037737">
    <property type="component" value="Unassembled WGS sequence"/>
</dbReference>
<dbReference type="PROSITE" id="PS50995">
    <property type="entry name" value="HTH_MARR_2"/>
    <property type="match status" value="1"/>
</dbReference>
<name>A0A0N0RR86_9MICO</name>
<dbReference type="GO" id="GO:0003677">
    <property type="term" value="F:DNA binding"/>
    <property type="evidence" value="ECO:0007669"/>
    <property type="project" value="UniProtKB-KW"/>
</dbReference>
<dbReference type="SMART" id="SM00347">
    <property type="entry name" value="HTH_MARR"/>
    <property type="match status" value="1"/>
</dbReference>
<keyword evidence="1" id="KW-0805">Transcription regulation</keyword>
<evidence type="ECO:0000259" key="4">
    <source>
        <dbReference type="PROSITE" id="PS50995"/>
    </source>
</evidence>
<sequence length="151" mass="16954">MMPRRPTVLLRELIQTSADFEAAFGEALSVNATDLDAMEHLLQEGPLGPSELARRLGITTAAMTTAVDRLVDLGHVTREPHPSDRRAVRVVPTDSSRAKAMSILMPMVRGLDAELDHFDEDEQRIITEYLERILTAYRAHTPEPSRARRVR</sequence>
<dbReference type="PANTHER" id="PTHR42756:SF1">
    <property type="entry name" value="TRANSCRIPTIONAL REPRESSOR OF EMRAB OPERON"/>
    <property type="match status" value="1"/>
</dbReference>
<feature type="domain" description="HTH marR-type" evidence="4">
    <location>
        <begin position="6"/>
        <end position="135"/>
    </location>
</feature>
<accession>A0A0N0RR86</accession>
<dbReference type="CDD" id="cd00090">
    <property type="entry name" value="HTH_ARSR"/>
    <property type="match status" value="1"/>
</dbReference>
<dbReference type="AlphaFoldDB" id="A0A0N0RR86"/>
<dbReference type="PRINTS" id="PR00598">
    <property type="entry name" value="HTHMARR"/>
</dbReference>
<evidence type="ECO:0000256" key="2">
    <source>
        <dbReference type="ARBA" id="ARBA00023125"/>
    </source>
</evidence>
<evidence type="ECO:0000256" key="3">
    <source>
        <dbReference type="ARBA" id="ARBA00023163"/>
    </source>
</evidence>
<gene>
    <name evidence="5" type="ORF">XI38_13465</name>
</gene>
<dbReference type="GO" id="GO:0003700">
    <property type="term" value="F:DNA-binding transcription factor activity"/>
    <property type="evidence" value="ECO:0007669"/>
    <property type="project" value="InterPro"/>
</dbReference>
<evidence type="ECO:0000313" key="5">
    <source>
        <dbReference type="EMBL" id="KOS09922.1"/>
    </source>
</evidence>
<dbReference type="InterPro" id="IPR011991">
    <property type="entry name" value="ArsR-like_HTH"/>
</dbReference>
<dbReference type="PATRIC" id="fig|84292.3.peg.2738"/>
<protein>
    <recommendedName>
        <fullName evidence="4">HTH marR-type domain-containing protein</fullName>
    </recommendedName>
</protein>
<comment type="caution">
    <text evidence="5">The sequence shown here is derived from an EMBL/GenBank/DDBJ whole genome shotgun (WGS) entry which is preliminary data.</text>
</comment>
<dbReference type="Gene3D" id="1.10.10.10">
    <property type="entry name" value="Winged helix-like DNA-binding domain superfamily/Winged helix DNA-binding domain"/>
    <property type="match status" value="1"/>
</dbReference>
<dbReference type="PANTHER" id="PTHR42756">
    <property type="entry name" value="TRANSCRIPTIONAL REGULATOR, MARR"/>
    <property type="match status" value="1"/>
</dbReference>
<keyword evidence="3" id="KW-0804">Transcription</keyword>
<keyword evidence="6" id="KW-1185">Reference proteome</keyword>
<dbReference type="Pfam" id="PF01047">
    <property type="entry name" value="MarR"/>
    <property type="match status" value="1"/>
</dbReference>
<proteinExistence type="predicted"/>
<reference evidence="5" key="1">
    <citation type="submission" date="2015-04" db="EMBL/GenBank/DDBJ databases">
        <title>Complete genome sequence of Microbacterium chocolatum SIT 101, a bacterium enantioselectively hydrolyzing mesomeric diesters.</title>
        <authorList>
            <person name="Li X."/>
            <person name="Xu Y."/>
        </authorList>
    </citation>
    <scope>NUCLEOTIDE SEQUENCE [LARGE SCALE GENOMIC DNA]</scope>
    <source>
        <strain evidence="5">SIT 101</strain>
    </source>
</reference>
<evidence type="ECO:0000313" key="6">
    <source>
        <dbReference type="Proteomes" id="UP000037737"/>
    </source>
</evidence>
<dbReference type="EMBL" id="LAVO01000015">
    <property type="protein sequence ID" value="KOS09922.1"/>
    <property type="molecule type" value="Genomic_DNA"/>
</dbReference>
<dbReference type="InterPro" id="IPR036388">
    <property type="entry name" value="WH-like_DNA-bd_sf"/>
</dbReference>
<organism evidence="5 6">
    <name type="scientific">Microbacterium aurantiacum</name>
    <dbReference type="NCBI Taxonomy" id="162393"/>
    <lineage>
        <taxon>Bacteria</taxon>
        <taxon>Bacillati</taxon>
        <taxon>Actinomycetota</taxon>
        <taxon>Actinomycetes</taxon>
        <taxon>Micrococcales</taxon>
        <taxon>Microbacteriaceae</taxon>
        <taxon>Microbacterium</taxon>
    </lineage>
</organism>
<dbReference type="SUPFAM" id="SSF46785">
    <property type="entry name" value="Winged helix' DNA-binding domain"/>
    <property type="match status" value="1"/>
</dbReference>
<dbReference type="InterPro" id="IPR000835">
    <property type="entry name" value="HTH_MarR-typ"/>
</dbReference>
<evidence type="ECO:0000256" key="1">
    <source>
        <dbReference type="ARBA" id="ARBA00023015"/>
    </source>
</evidence>
<keyword evidence="2" id="KW-0238">DNA-binding</keyword>